<evidence type="ECO:0000259" key="22">
    <source>
        <dbReference type="PROSITE" id="PS51194"/>
    </source>
</evidence>
<comment type="catalytic activity">
    <reaction evidence="19">
        <text>ATP + H2O = ADP + phosphate + H(+)</text>
        <dbReference type="Rhea" id="RHEA:13065"/>
        <dbReference type="ChEBI" id="CHEBI:15377"/>
        <dbReference type="ChEBI" id="CHEBI:15378"/>
        <dbReference type="ChEBI" id="CHEBI:30616"/>
        <dbReference type="ChEBI" id="CHEBI:43474"/>
        <dbReference type="ChEBI" id="CHEBI:456216"/>
        <dbReference type="EC" id="3.6.4.13"/>
    </reaction>
    <physiologicalReaction direction="left-to-right" evidence="19">
        <dbReference type="Rhea" id="RHEA:13066"/>
    </physiologicalReaction>
</comment>
<evidence type="ECO:0000256" key="11">
    <source>
        <dbReference type="ARBA" id="ARBA00022801"/>
    </source>
</evidence>
<evidence type="ECO:0000313" key="24">
    <source>
        <dbReference type="EMBL" id="CAC5422565.1"/>
    </source>
</evidence>
<dbReference type="Pfam" id="PF11648">
    <property type="entry name" value="RIG-I_C-RD"/>
    <property type="match status" value="1"/>
</dbReference>
<dbReference type="Pfam" id="PF16739">
    <property type="entry name" value="CARD_2"/>
    <property type="match status" value="1"/>
</dbReference>
<dbReference type="Gene3D" id="1.20.1320.30">
    <property type="match status" value="1"/>
</dbReference>
<evidence type="ECO:0000256" key="10">
    <source>
        <dbReference type="ARBA" id="ARBA00022741"/>
    </source>
</evidence>
<evidence type="ECO:0000256" key="5">
    <source>
        <dbReference type="ARBA" id="ARBA00022499"/>
    </source>
</evidence>
<dbReference type="GO" id="GO:0005737">
    <property type="term" value="C:cytoplasm"/>
    <property type="evidence" value="ECO:0007669"/>
    <property type="project" value="UniProtKB-SubCell"/>
</dbReference>
<dbReference type="Gene3D" id="2.170.150.30">
    <property type="entry name" value="RIG-I-like receptor, C-terminal regulatory domain"/>
    <property type="match status" value="1"/>
</dbReference>
<reference evidence="24 25" key="1">
    <citation type="submission" date="2020-06" db="EMBL/GenBank/DDBJ databases">
        <authorList>
            <person name="Li R."/>
            <person name="Bekaert M."/>
        </authorList>
    </citation>
    <scope>NUCLEOTIDE SEQUENCE [LARGE SCALE GENOMIC DNA]</scope>
    <source>
        <strain evidence="25">wild</strain>
    </source>
</reference>
<organism evidence="24 25">
    <name type="scientific">Mytilus coruscus</name>
    <name type="common">Sea mussel</name>
    <dbReference type="NCBI Taxonomy" id="42192"/>
    <lineage>
        <taxon>Eukaryota</taxon>
        <taxon>Metazoa</taxon>
        <taxon>Spiralia</taxon>
        <taxon>Lophotrochozoa</taxon>
        <taxon>Mollusca</taxon>
        <taxon>Bivalvia</taxon>
        <taxon>Autobranchia</taxon>
        <taxon>Pteriomorphia</taxon>
        <taxon>Mytilida</taxon>
        <taxon>Mytiloidea</taxon>
        <taxon>Mytilidae</taxon>
        <taxon>Mytilinae</taxon>
        <taxon>Mytilus</taxon>
    </lineage>
</organism>
<evidence type="ECO:0000313" key="25">
    <source>
        <dbReference type="Proteomes" id="UP000507470"/>
    </source>
</evidence>
<dbReference type="InterPro" id="IPR038557">
    <property type="entry name" value="RLR_C_sf"/>
</dbReference>
<dbReference type="InterPro" id="IPR027417">
    <property type="entry name" value="P-loop_NTPase"/>
</dbReference>
<dbReference type="InterPro" id="IPR001650">
    <property type="entry name" value="Helicase_C-like"/>
</dbReference>
<evidence type="ECO:0000256" key="15">
    <source>
        <dbReference type="ARBA" id="ARBA00022843"/>
    </source>
</evidence>
<evidence type="ECO:0000256" key="14">
    <source>
        <dbReference type="ARBA" id="ARBA00022840"/>
    </source>
</evidence>
<dbReference type="Proteomes" id="UP000507470">
    <property type="component" value="Unassembled WGS sequence"/>
</dbReference>
<evidence type="ECO:0000256" key="6">
    <source>
        <dbReference type="ARBA" id="ARBA00022553"/>
    </source>
</evidence>
<dbReference type="PROSITE" id="PS51192">
    <property type="entry name" value="HELICASE_ATP_BIND_1"/>
    <property type="match status" value="1"/>
</dbReference>
<evidence type="ECO:0000256" key="17">
    <source>
        <dbReference type="ARBA" id="ARBA00022884"/>
    </source>
</evidence>
<dbReference type="PROSITE" id="PS51194">
    <property type="entry name" value="HELICASE_CTER"/>
    <property type="match status" value="1"/>
</dbReference>
<dbReference type="Gene3D" id="1.10.533.10">
    <property type="entry name" value="Death Domain, Fas"/>
    <property type="match status" value="2"/>
</dbReference>
<comment type="similarity">
    <text evidence="2">Belongs to the helicase family. RLR subfamily.</text>
</comment>
<dbReference type="InterPro" id="IPR006935">
    <property type="entry name" value="Helicase/UvrB_N"/>
</dbReference>
<dbReference type="GO" id="GO:0005524">
    <property type="term" value="F:ATP binding"/>
    <property type="evidence" value="ECO:0007669"/>
    <property type="project" value="UniProtKB-KW"/>
</dbReference>
<dbReference type="GO" id="GO:0045087">
    <property type="term" value="P:innate immune response"/>
    <property type="evidence" value="ECO:0007669"/>
    <property type="project" value="UniProtKB-KW"/>
</dbReference>
<accession>A0A6J8ESU2</accession>
<feature type="compositionally biased region" description="Polar residues" evidence="20">
    <location>
        <begin position="595"/>
        <end position="612"/>
    </location>
</feature>
<gene>
    <name evidence="24" type="ORF">MCOR_54608</name>
</gene>
<dbReference type="InterPro" id="IPR014001">
    <property type="entry name" value="Helicase_ATP-bd"/>
</dbReference>
<dbReference type="SUPFAM" id="SSF52540">
    <property type="entry name" value="P-loop containing nucleoside triphosphate hydrolases"/>
    <property type="match status" value="2"/>
</dbReference>
<evidence type="ECO:0000259" key="21">
    <source>
        <dbReference type="PROSITE" id="PS51192"/>
    </source>
</evidence>
<evidence type="ECO:0000256" key="9">
    <source>
        <dbReference type="ARBA" id="ARBA00022737"/>
    </source>
</evidence>
<dbReference type="Pfam" id="PF18119">
    <property type="entry name" value="RIG-I_C"/>
    <property type="match status" value="1"/>
</dbReference>
<protein>
    <recommendedName>
        <fullName evidence="3">RNA helicase</fullName>
        <ecNumber evidence="3">3.6.4.13</ecNumber>
    </recommendedName>
</protein>
<keyword evidence="4" id="KW-0963">Cytoplasm</keyword>
<proteinExistence type="inferred from homology"/>
<dbReference type="PANTHER" id="PTHR14074">
    <property type="entry name" value="HELICASE WITH DEATH DOMAIN-RELATED"/>
    <property type="match status" value="1"/>
</dbReference>
<evidence type="ECO:0000256" key="16">
    <source>
        <dbReference type="ARBA" id="ARBA00022859"/>
    </source>
</evidence>
<dbReference type="EMBL" id="CACVKT020009642">
    <property type="protein sequence ID" value="CAC5422565.1"/>
    <property type="molecule type" value="Genomic_DNA"/>
</dbReference>
<feature type="domain" description="Helicase C-terminal" evidence="22">
    <location>
        <begin position="1045"/>
        <end position="1204"/>
    </location>
</feature>
<evidence type="ECO:0000256" key="8">
    <source>
        <dbReference type="ARBA" id="ARBA00022723"/>
    </source>
</evidence>
<evidence type="ECO:0000256" key="3">
    <source>
        <dbReference type="ARBA" id="ARBA00012552"/>
    </source>
</evidence>
<evidence type="ECO:0000256" key="2">
    <source>
        <dbReference type="ARBA" id="ARBA00006866"/>
    </source>
</evidence>
<keyword evidence="8" id="KW-0479">Metal-binding</keyword>
<feature type="domain" description="Helicase ATP-binding" evidence="21">
    <location>
        <begin position="682"/>
        <end position="862"/>
    </location>
</feature>
<evidence type="ECO:0000256" key="13">
    <source>
        <dbReference type="ARBA" id="ARBA00022833"/>
    </source>
</evidence>
<comment type="subcellular location">
    <subcellularLocation>
        <location evidence="1">Cytoplasm</location>
    </subcellularLocation>
</comment>
<dbReference type="GO" id="GO:0003723">
    <property type="term" value="F:RNA binding"/>
    <property type="evidence" value="ECO:0007669"/>
    <property type="project" value="UniProtKB-KW"/>
</dbReference>
<keyword evidence="5" id="KW-1017">Isopeptide bond</keyword>
<keyword evidence="9" id="KW-0677">Repeat</keyword>
<dbReference type="GO" id="GO:0003677">
    <property type="term" value="F:DNA binding"/>
    <property type="evidence" value="ECO:0007669"/>
    <property type="project" value="InterPro"/>
</dbReference>
<evidence type="ECO:0000256" key="20">
    <source>
        <dbReference type="SAM" id="MobiDB-lite"/>
    </source>
</evidence>
<dbReference type="PANTHER" id="PTHR14074:SF16">
    <property type="entry name" value="ANTIVIRAL INNATE IMMUNE RESPONSE RECEPTOR RIG-I"/>
    <property type="match status" value="1"/>
</dbReference>
<evidence type="ECO:0000259" key="23">
    <source>
        <dbReference type="PROSITE" id="PS51789"/>
    </source>
</evidence>
<dbReference type="InterPro" id="IPR031964">
    <property type="entry name" value="CARD_dom"/>
</dbReference>
<keyword evidence="13" id="KW-0862">Zinc</keyword>
<evidence type="ECO:0000256" key="12">
    <source>
        <dbReference type="ARBA" id="ARBA00022806"/>
    </source>
</evidence>
<dbReference type="GO" id="GO:0046872">
    <property type="term" value="F:metal ion binding"/>
    <property type="evidence" value="ECO:0007669"/>
    <property type="project" value="UniProtKB-KW"/>
</dbReference>
<dbReference type="InterPro" id="IPR011029">
    <property type="entry name" value="DEATH-like_dom_sf"/>
</dbReference>
<keyword evidence="15" id="KW-0832">Ubl conjugation</keyword>
<evidence type="ECO:0000256" key="7">
    <source>
        <dbReference type="ARBA" id="ARBA00022588"/>
    </source>
</evidence>
<dbReference type="Pfam" id="PF04851">
    <property type="entry name" value="ResIII"/>
    <property type="match status" value="1"/>
</dbReference>
<dbReference type="InterPro" id="IPR041204">
    <property type="entry name" value="RIG-I-like_C"/>
</dbReference>
<keyword evidence="6" id="KW-0597">Phosphoprotein</keyword>
<evidence type="ECO:0000256" key="4">
    <source>
        <dbReference type="ARBA" id="ARBA00022490"/>
    </source>
</evidence>
<evidence type="ECO:0000256" key="1">
    <source>
        <dbReference type="ARBA" id="ARBA00004496"/>
    </source>
</evidence>
<feature type="region of interest" description="Disordered" evidence="20">
    <location>
        <begin position="594"/>
        <end position="616"/>
    </location>
</feature>
<keyword evidence="10" id="KW-0547">Nucleotide-binding</keyword>
<keyword evidence="16" id="KW-0391">Immunity</keyword>
<dbReference type="CDD" id="cd15804">
    <property type="entry name" value="RLR_C"/>
    <property type="match status" value="1"/>
</dbReference>
<sequence>MKNNRVQRDYVSVHMSDGEISDMTVLKKKPSVMRNSIYRLTRTYWTLKNTKGFRRRLYELHDSAGKPTRFVILQYVVEGDVPIFMNVHGNTKTGNLPYIRTNAVGMIHVSSPLELLRNTKQIYNVKQTQKGAVSGKNRDSMFQLIKACKDQQSLADPYIRLVQCAPKFCCICSSDLQLMEMDMFLTNPSECTIMGIDPTFNLSEFIRTEYIEHVQPCNAWFKLSESSRNKHITAFLKAPFKPSQFRSSIQVSIGEQAGTSGTSLEPQPQHKRLSISLEETHLDPTIHEPIWKKAESLVDSGLVNKAPGVQNGFMVANEKRSIRQTERNKTSEEAMKLLLDKFDEKESPGKWTELRSALVEADYEWIIRAIEGDDVNFTELTTWQNMINIFTKKLASKIIPSQIIHDLCDEKIISKEESEEIRKEEQNKGDISAAFLLLTSIPRKHPQWYPKFMEILFLKGWDETVGEVDSDEWKRLNHKHEQKMSDNAKYYADQSICINMEKGNLKKTLPSKFPQSDIQENYKSYTEKPVISNNNLSSNDRLEQDDGLYLHRSTMMELSIDDNNPLNDEHDEITREKQLARTSQIQLPVPARRGQISQNLPSVPETSVNEPQPTDEEYVQPDSIMLQEVKRNLEMEVNGEPEQNIPINVFEDMKIEDSDSEDDGLSQPPELLTLRSYQQELAAPGLQGKNCIIVAPTGSGKTHVALKIMQEHMNQVRARRHPKLIFLVEQGALAQQQAKMCIKYLPCKVKLITGETQRNERQKSFSEWLAKRDILVVTAQLLVNALIEQDVTIDDFTLMVFDECHHAHANHSYNRIMQAYMDQKIKHEAERNKLPMIVGLTASVGVGRAKTTEGAIDWIKTMMANMDAEELATVRVNIDELSEHVIVPEQVIKRTARRTKNYFGEAVGKIMEVTERYMKQSIYADGLGADKDKILKAPPVKGSDQYTQWISNLWRQTAKVFNQEARRFFTTCRTYLDLYNRALIIYEDARVKDALDFLEENVRKVNENIIPDETDNKMNTLYKKSKVLMDRCVNDVNHQNPKLETLRKMIGKTYKENMDSRGIIFVKTRDLVIAIQNWMKETDGLRALNPVKFVGAQASGEKGGMTKNDQDNILQYFKEGKHKLIIATSVAEEGLDIQKCNLVIRYDHVTNEIAMVQARGRGRAEGSKYYVVASEEKMTAEKEELNMMREARMNQAIIHLQNFIHDHRQTFIQEIEDLQLEANIQRELENTNKGGRIIGDFEFEMRCGKCNEFICMSRDIKKIQAAHHAVIGEEIASHINTIRMPKPTFEDDNIKMGCGKVNCKKCGKNLGNIVIYRKAQFPVLKIENFLVSDSHGNTDVYKKWKNSPFVPLELSSQNLLDRARGTQYIFES</sequence>
<dbReference type="InterPro" id="IPR051363">
    <property type="entry name" value="RLR_Helicase"/>
</dbReference>
<keyword evidence="25" id="KW-1185">Reference proteome</keyword>
<dbReference type="Pfam" id="PF00271">
    <property type="entry name" value="Helicase_C"/>
    <property type="match status" value="1"/>
</dbReference>
<feature type="domain" description="RLR CTR" evidence="23">
    <location>
        <begin position="1227"/>
        <end position="1361"/>
    </location>
</feature>
<keyword evidence="17" id="KW-0694">RNA-binding</keyword>
<dbReference type="SMART" id="SM00487">
    <property type="entry name" value="DEXDc"/>
    <property type="match status" value="1"/>
</dbReference>
<dbReference type="Gene3D" id="3.40.50.300">
    <property type="entry name" value="P-loop containing nucleotide triphosphate hydrolases"/>
    <property type="match status" value="2"/>
</dbReference>
<keyword evidence="7" id="KW-0399">Innate immunity</keyword>
<name>A0A6J8ESU2_MYTCO</name>
<evidence type="ECO:0000256" key="19">
    <source>
        <dbReference type="ARBA" id="ARBA00049390"/>
    </source>
</evidence>
<dbReference type="GO" id="GO:0051607">
    <property type="term" value="P:defense response to virus"/>
    <property type="evidence" value="ECO:0007669"/>
    <property type="project" value="UniProtKB-KW"/>
</dbReference>
<dbReference type="PROSITE" id="PS51789">
    <property type="entry name" value="RLR_CTR"/>
    <property type="match status" value="1"/>
</dbReference>
<dbReference type="SMART" id="SM00490">
    <property type="entry name" value="HELICc"/>
    <property type="match status" value="1"/>
</dbReference>
<dbReference type="GO" id="GO:0003724">
    <property type="term" value="F:RNA helicase activity"/>
    <property type="evidence" value="ECO:0007669"/>
    <property type="project" value="UniProtKB-EC"/>
</dbReference>
<dbReference type="InterPro" id="IPR021673">
    <property type="entry name" value="RLR_CTR"/>
</dbReference>
<dbReference type="OrthoDB" id="416741at2759"/>
<keyword evidence="11 24" id="KW-0378">Hydrolase</keyword>
<dbReference type="EC" id="3.6.4.13" evidence="3"/>
<dbReference type="GO" id="GO:0016787">
    <property type="term" value="F:hydrolase activity"/>
    <property type="evidence" value="ECO:0007669"/>
    <property type="project" value="UniProtKB-KW"/>
</dbReference>
<evidence type="ECO:0000256" key="18">
    <source>
        <dbReference type="ARBA" id="ARBA00023118"/>
    </source>
</evidence>
<keyword evidence="12" id="KW-0347">Helicase</keyword>
<keyword evidence="14" id="KW-0067">ATP-binding</keyword>
<keyword evidence="18" id="KW-0051">Antiviral defense</keyword>